<gene>
    <name evidence="2" type="ORF">GCM10011529_06450</name>
</gene>
<accession>A0A916ZKV2</accession>
<keyword evidence="1" id="KW-0732">Signal</keyword>
<feature type="chain" id="PRO_5036949556" description="ABC transporter substrate-binding protein" evidence="1">
    <location>
        <begin position="21"/>
        <end position="45"/>
    </location>
</feature>
<evidence type="ECO:0000313" key="3">
    <source>
        <dbReference type="Proteomes" id="UP000635071"/>
    </source>
</evidence>
<evidence type="ECO:0000256" key="1">
    <source>
        <dbReference type="SAM" id="SignalP"/>
    </source>
</evidence>
<keyword evidence="3" id="KW-1185">Reference proteome</keyword>
<dbReference type="AlphaFoldDB" id="A0A916ZKV2"/>
<evidence type="ECO:0000313" key="2">
    <source>
        <dbReference type="EMBL" id="GGE02688.1"/>
    </source>
</evidence>
<dbReference type="RefSeq" id="WP_188761500.1">
    <property type="nucleotide sequence ID" value="NZ_BMJM01000002.1"/>
</dbReference>
<reference evidence="2" key="1">
    <citation type="journal article" date="2014" name="Int. J. Syst. Evol. Microbiol.">
        <title>Complete genome sequence of Corynebacterium casei LMG S-19264T (=DSM 44701T), isolated from a smear-ripened cheese.</title>
        <authorList>
            <consortium name="US DOE Joint Genome Institute (JGI-PGF)"/>
            <person name="Walter F."/>
            <person name="Albersmeier A."/>
            <person name="Kalinowski J."/>
            <person name="Ruckert C."/>
        </authorList>
    </citation>
    <scope>NUCLEOTIDE SEQUENCE</scope>
    <source>
        <strain evidence="2">CGMCC 1.15519</strain>
    </source>
</reference>
<reference evidence="2" key="2">
    <citation type="submission" date="2020-09" db="EMBL/GenBank/DDBJ databases">
        <authorList>
            <person name="Sun Q."/>
            <person name="Zhou Y."/>
        </authorList>
    </citation>
    <scope>NUCLEOTIDE SEQUENCE</scope>
    <source>
        <strain evidence="2">CGMCC 1.15519</strain>
    </source>
</reference>
<protein>
    <recommendedName>
        <fullName evidence="4">ABC transporter substrate-binding protein</fullName>
    </recommendedName>
</protein>
<name>A0A916ZKV2_9SPHN</name>
<evidence type="ECO:0008006" key="4">
    <source>
        <dbReference type="Google" id="ProtNLM"/>
    </source>
</evidence>
<proteinExistence type="predicted"/>
<feature type="signal peptide" evidence="1">
    <location>
        <begin position="1"/>
        <end position="20"/>
    </location>
</feature>
<sequence>MQTFIAAAAAILFSFASISAATIDLGGQPGSGLVVVALADTPRFA</sequence>
<dbReference type="EMBL" id="BMJM01000002">
    <property type="protein sequence ID" value="GGE02688.1"/>
    <property type="molecule type" value="Genomic_DNA"/>
</dbReference>
<dbReference type="Proteomes" id="UP000635071">
    <property type="component" value="Unassembled WGS sequence"/>
</dbReference>
<comment type="caution">
    <text evidence="2">The sequence shown here is derived from an EMBL/GenBank/DDBJ whole genome shotgun (WGS) entry which is preliminary data.</text>
</comment>
<organism evidence="2 3">
    <name type="scientific">Sandarakinorhabdus glacialis</name>
    <dbReference type="NCBI Taxonomy" id="1614636"/>
    <lineage>
        <taxon>Bacteria</taxon>
        <taxon>Pseudomonadati</taxon>
        <taxon>Pseudomonadota</taxon>
        <taxon>Alphaproteobacteria</taxon>
        <taxon>Sphingomonadales</taxon>
        <taxon>Sphingosinicellaceae</taxon>
        <taxon>Sandarakinorhabdus</taxon>
    </lineage>
</organism>